<comment type="caution">
    <text evidence="4">The sequence shown here is derived from an EMBL/GenBank/DDBJ whole genome shotgun (WGS) entry which is preliminary data.</text>
</comment>
<dbReference type="Pfam" id="PF13800">
    <property type="entry name" value="Sigma_reg_N"/>
    <property type="match status" value="1"/>
</dbReference>
<dbReference type="InterPro" id="IPR025672">
    <property type="entry name" value="Sigma_reg_C_dom"/>
</dbReference>
<dbReference type="RefSeq" id="WP_168849558.1">
    <property type="nucleotide sequence ID" value="NZ_JAAVSD010000012.1"/>
</dbReference>
<gene>
    <name evidence="4" type="ORF">HEQ44_05570</name>
</gene>
<feature type="transmembrane region" description="Helical" evidence="1">
    <location>
        <begin position="20"/>
        <end position="38"/>
    </location>
</feature>
<dbReference type="Proteomes" id="UP000707477">
    <property type="component" value="Unassembled WGS sequence"/>
</dbReference>
<dbReference type="EMBL" id="JAAVSD010000012">
    <property type="protein sequence ID" value="NLR29650.1"/>
    <property type="molecule type" value="Genomic_DNA"/>
</dbReference>
<evidence type="ECO:0000313" key="4">
    <source>
        <dbReference type="EMBL" id="NLR29650.1"/>
    </source>
</evidence>
<evidence type="ECO:0000313" key="5">
    <source>
        <dbReference type="Proteomes" id="UP000707477"/>
    </source>
</evidence>
<reference evidence="4 5" key="1">
    <citation type="submission" date="2020-03" db="EMBL/GenBank/DDBJ databases">
        <authorList>
            <person name="Zhang Z."/>
            <person name="Guo Z."/>
            <person name="Hou Q."/>
            <person name="Shen X."/>
        </authorList>
    </citation>
    <scope>NUCLEOTIDE SEQUENCE [LARGE SCALE GENOMIC DNA]</scope>
    <source>
        <strain evidence="4 5">HBUAS51329</strain>
    </source>
</reference>
<evidence type="ECO:0000256" key="1">
    <source>
        <dbReference type="SAM" id="Phobius"/>
    </source>
</evidence>
<keyword evidence="5" id="KW-1185">Reference proteome</keyword>
<feature type="domain" description="Sigma factor regulator C-terminal" evidence="2">
    <location>
        <begin position="166"/>
        <end position="304"/>
    </location>
</feature>
<keyword evidence="1" id="KW-0812">Transmembrane</keyword>
<proteinExistence type="predicted"/>
<name>A0ABX1L3P5_9LACO</name>
<dbReference type="Pfam" id="PF13791">
    <property type="entry name" value="Sigma_reg_C"/>
    <property type="match status" value="1"/>
</dbReference>
<accession>A0ABX1L3P5</accession>
<protein>
    <submittedName>
        <fullName evidence="4">Anti-sigma factor</fullName>
    </submittedName>
</protein>
<keyword evidence="1" id="KW-1133">Transmembrane helix</keyword>
<sequence length="314" mass="35222">MNESEKFRRLAFWVKVRRWVITAVITVIVILVAMPVAYKLTQIKAGKESREIIQQMSLDNEIMSPNIKTSDQYIDNTSMMGGQVVSHRYKEIEGYRIPWTAVVNSYSWLGIGGSNMAANATDWGDRPGSGLYDRTTQQKIPVFFNPQVKKPEVKVTADIDKIAQTKDAVAEVAVTFKRPMSYRQVRAKLPAKLHAQWYWIGASGRADTTMMDNNILGIQVMAPVTHPSRLSPSDYDRFAKGLAAAGKLAPGMNYDGFDLDEFAGKYERKYPTLDQAKFAGVIVTGNSEAFRPLDKANWIYASSAGFFKQRSVIK</sequence>
<dbReference type="InterPro" id="IPR029101">
    <property type="entry name" value="Sigma_reg_N"/>
</dbReference>
<feature type="domain" description="Sigma factor regulator N-terminal" evidence="3">
    <location>
        <begin position="15"/>
        <end position="97"/>
    </location>
</feature>
<evidence type="ECO:0000259" key="3">
    <source>
        <dbReference type="Pfam" id="PF13800"/>
    </source>
</evidence>
<organism evidence="4 5">
    <name type="scientific">Levilactobacillus tujiorum</name>
    <dbReference type="NCBI Taxonomy" id="2912243"/>
    <lineage>
        <taxon>Bacteria</taxon>
        <taxon>Bacillati</taxon>
        <taxon>Bacillota</taxon>
        <taxon>Bacilli</taxon>
        <taxon>Lactobacillales</taxon>
        <taxon>Lactobacillaceae</taxon>
        <taxon>Levilactobacillus</taxon>
    </lineage>
</organism>
<keyword evidence="1" id="KW-0472">Membrane</keyword>
<evidence type="ECO:0000259" key="2">
    <source>
        <dbReference type="Pfam" id="PF13791"/>
    </source>
</evidence>